<keyword evidence="3" id="KW-1185">Reference proteome</keyword>
<feature type="transmembrane region" description="Helical" evidence="1">
    <location>
        <begin position="25"/>
        <end position="43"/>
    </location>
</feature>
<feature type="transmembrane region" description="Helical" evidence="1">
    <location>
        <begin position="118"/>
        <end position="138"/>
    </location>
</feature>
<feature type="transmembrane region" description="Helical" evidence="1">
    <location>
        <begin position="91"/>
        <end position="112"/>
    </location>
</feature>
<comment type="caution">
    <text evidence="2">The sequence shown here is derived from an EMBL/GenBank/DDBJ whole genome shotgun (WGS) entry which is preliminary data.</text>
</comment>
<name>A0ABQ2INE6_9PSEU</name>
<dbReference type="Proteomes" id="UP000597656">
    <property type="component" value="Unassembled WGS sequence"/>
</dbReference>
<sequence>MGLTPVLGVWFPGTLSAVGEKTKRFAVGLYVLWGLLHAGLGISMVAGDLSNGVPAGETAAESLLYFIAVTVLGLQAIYVALTLVRANDPVGFWLNAVVLGVIDAAFVLYLVLPGHVDLFGGIAGPVIWLAATVCAALAQREGRLPRTGSAPLPDLGQASDCRTR</sequence>
<evidence type="ECO:0000256" key="1">
    <source>
        <dbReference type="SAM" id="Phobius"/>
    </source>
</evidence>
<reference evidence="3" key="1">
    <citation type="journal article" date="2019" name="Int. J. Syst. Evol. Microbiol.">
        <title>The Global Catalogue of Microorganisms (GCM) 10K type strain sequencing project: providing services to taxonomists for standard genome sequencing and annotation.</title>
        <authorList>
            <consortium name="The Broad Institute Genomics Platform"/>
            <consortium name="The Broad Institute Genome Sequencing Center for Infectious Disease"/>
            <person name="Wu L."/>
            <person name="Ma J."/>
        </authorList>
    </citation>
    <scope>NUCLEOTIDE SEQUENCE [LARGE SCALE GENOMIC DNA]</scope>
    <source>
        <strain evidence="3">CGMCC 4.7319</strain>
    </source>
</reference>
<accession>A0ABQ2INE6</accession>
<evidence type="ECO:0000313" key="3">
    <source>
        <dbReference type="Proteomes" id="UP000597656"/>
    </source>
</evidence>
<evidence type="ECO:0000313" key="2">
    <source>
        <dbReference type="EMBL" id="GGN14718.1"/>
    </source>
</evidence>
<keyword evidence="1" id="KW-1133">Transmembrane helix</keyword>
<proteinExistence type="predicted"/>
<organism evidence="2 3">
    <name type="scientific">Lentzea pudingi</name>
    <dbReference type="NCBI Taxonomy" id="1789439"/>
    <lineage>
        <taxon>Bacteria</taxon>
        <taxon>Bacillati</taxon>
        <taxon>Actinomycetota</taxon>
        <taxon>Actinomycetes</taxon>
        <taxon>Pseudonocardiales</taxon>
        <taxon>Pseudonocardiaceae</taxon>
        <taxon>Lentzea</taxon>
    </lineage>
</organism>
<dbReference type="RefSeq" id="WP_189158604.1">
    <property type="nucleotide sequence ID" value="NZ_BMNC01000012.1"/>
</dbReference>
<feature type="transmembrane region" description="Helical" evidence="1">
    <location>
        <begin position="63"/>
        <end position="84"/>
    </location>
</feature>
<gene>
    <name evidence="2" type="ORF">GCM10011609_64120</name>
</gene>
<protein>
    <submittedName>
        <fullName evidence="2">Uncharacterized protein</fullName>
    </submittedName>
</protein>
<keyword evidence="1" id="KW-0472">Membrane</keyword>
<dbReference type="EMBL" id="BMNC01000012">
    <property type="protein sequence ID" value="GGN14718.1"/>
    <property type="molecule type" value="Genomic_DNA"/>
</dbReference>
<keyword evidence="1" id="KW-0812">Transmembrane</keyword>